<evidence type="ECO:0000259" key="19">
    <source>
        <dbReference type="PROSITE" id="PS50004"/>
    </source>
</evidence>
<dbReference type="InterPro" id="IPR001711">
    <property type="entry name" value="PLipase_C_Pinositol-sp_Y"/>
</dbReference>
<evidence type="ECO:0000256" key="1">
    <source>
        <dbReference type="ARBA" id="ARBA00001913"/>
    </source>
</evidence>
<dbReference type="SMART" id="SM00239">
    <property type="entry name" value="C2"/>
    <property type="match status" value="1"/>
</dbReference>
<evidence type="ECO:0000256" key="4">
    <source>
        <dbReference type="ARBA" id="ARBA00004626"/>
    </source>
</evidence>
<evidence type="ECO:0000259" key="20">
    <source>
        <dbReference type="PROSITE" id="PS50008"/>
    </source>
</evidence>
<protein>
    <recommendedName>
        <fullName evidence="17">Phosphoinositide phospholipase C</fullName>
        <ecNumber evidence="17">3.1.4.11</ecNumber>
    </recommendedName>
</protein>
<dbReference type="Ensembl" id="ENSMODT00000034205.3">
    <property type="protein sequence ID" value="ENSMODP00000032625.2"/>
    <property type="gene ID" value="ENSMODG00000011222.4"/>
</dbReference>
<dbReference type="PROSITE" id="PS50008">
    <property type="entry name" value="PIPLC_Y_DOMAIN"/>
    <property type="match status" value="1"/>
</dbReference>
<dbReference type="Gene3D" id="1.10.238.10">
    <property type="entry name" value="EF-hand"/>
    <property type="match status" value="2"/>
</dbReference>
<dbReference type="InterPro" id="IPR035892">
    <property type="entry name" value="C2_domain_sf"/>
</dbReference>
<dbReference type="OMA" id="LAVYCHA"/>
<keyword evidence="8" id="KW-0677">Repeat</keyword>
<dbReference type="SMART" id="SM00148">
    <property type="entry name" value="PLCXc"/>
    <property type="match status" value="1"/>
</dbReference>
<dbReference type="SUPFAM" id="SSF51695">
    <property type="entry name" value="PLC-like phosphodiesterases"/>
    <property type="match status" value="1"/>
</dbReference>
<feature type="domain" description="PH" evidence="18">
    <location>
        <begin position="125"/>
        <end position="159"/>
    </location>
</feature>
<dbReference type="GO" id="GO:0016042">
    <property type="term" value="P:lipid catabolic process"/>
    <property type="evidence" value="ECO:0007669"/>
    <property type="project" value="UniProtKB-KW"/>
</dbReference>
<dbReference type="CDD" id="cd13363">
    <property type="entry name" value="PH_PLC_delta"/>
    <property type="match status" value="1"/>
</dbReference>
<keyword evidence="9 17" id="KW-0378">Hydrolase</keyword>
<dbReference type="InterPro" id="IPR000008">
    <property type="entry name" value="C2_dom"/>
</dbReference>
<dbReference type="PANTHER" id="PTHR10336">
    <property type="entry name" value="PHOSPHOINOSITIDE-SPECIFIC PHOSPHOLIPASE C FAMILY PROTEIN"/>
    <property type="match status" value="1"/>
</dbReference>
<dbReference type="Pfam" id="PF00168">
    <property type="entry name" value="C2"/>
    <property type="match status" value="1"/>
</dbReference>
<dbReference type="SUPFAM" id="SSF50729">
    <property type="entry name" value="PH domain-like"/>
    <property type="match status" value="1"/>
</dbReference>
<reference evidence="21" key="3">
    <citation type="submission" date="2025-09" db="UniProtKB">
        <authorList>
            <consortium name="Ensembl"/>
        </authorList>
    </citation>
    <scope>IDENTIFICATION</scope>
</reference>
<dbReference type="Pfam" id="PF14788">
    <property type="entry name" value="EF-hand_10"/>
    <property type="match status" value="1"/>
</dbReference>
<dbReference type="FunFam" id="3.20.20.190:FF:000026">
    <property type="entry name" value="Phosphoinositide phospholipase C"/>
    <property type="match status" value="1"/>
</dbReference>
<dbReference type="SUPFAM" id="SSF47473">
    <property type="entry name" value="EF-hand"/>
    <property type="match status" value="1"/>
</dbReference>
<keyword evidence="6" id="KW-0597">Phosphoprotein</keyword>
<dbReference type="GO" id="GO:0035556">
    <property type="term" value="P:intracellular signal transduction"/>
    <property type="evidence" value="ECO:0007669"/>
    <property type="project" value="InterPro"/>
</dbReference>
<reference evidence="21 22" key="1">
    <citation type="journal article" date="2007" name="Nature">
        <title>Genome of the marsupial Monodelphis domestica reveals innovation in non-coding sequences.</title>
        <authorList>
            <person name="Mikkelsen T.S."/>
            <person name="Wakefield M.J."/>
            <person name="Aken B."/>
            <person name="Amemiya C.T."/>
            <person name="Chang J.L."/>
            <person name="Duke S."/>
            <person name="Garber M."/>
            <person name="Gentles A.J."/>
            <person name="Goodstadt L."/>
            <person name="Heger A."/>
            <person name="Jurka J."/>
            <person name="Kamal M."/>
            <person name="Mauceli E."/>
            <person name="Searle S.M."/>
            <person name="Sharpe T."/>
            <person name="Baker M.L."/>
            <person name="Batzer M.A."/>
            <person name="Benos P.V."/>
            <person name="Belov K."/>
            <person name="Clamp M."/>
            <person name="Cook A."/>
            <person name="Cuff J."/>
            <person name="Das R."/>
            <person name="Davidow L."/>
            <person name="Deakin J.E."/>
            <person name="Fazzari M.J."/>
            <person name="Glass J.L."/>
            <person name="Grabherr M."/>
            <person name="Greally J.M."/>
            <person name="Gu W."/>
            <person name="Hore T.A."/>
            <person name="Huttley G.A."/>
            <person name="Kleber M."/>
            <person name="Jirtle R.L."/>
            <person name="Koina E."/>
            <person name="Lee J.T."/>
            <person name="Mahony S."/>
            <person name="Marra M.A."/>
            <person name="Miller R.D."/>
            <person name="Nicholls R.D."/>
            <person name="Oda M."/>
            <person name="Papenfuss A.T."/>
            <person name="Parra Z.E."/>
            <person name="Pollock D.D."/>
            <person name="Ray D.A."/>
            <person name="Schein J.E."/>
            <person name="Speed T.P."/>
            <person name="Thompson K."/>
            <person name="VandeBerg J.L."/>
            <person name="Wade C.M."/>
            <person name="Walker J.A."/>
            <person name="Waters P.D."/>
            <person name="Webber C."/>
            <person name="Weidman J.R."/>
            <person name="Xie X."/>
            <person name="Zody M.C."/>
            <person name="Baldwin J."/>
            <person name="Abdouelleil A."/>
            <person name="Abdulkadir J."/>
            <person name="Abebe A."/>
            <person name="Abera B."/>
            <person name="Abreu J."/>
            <person name="Acer S.C."/>
            <person name="Aftuck L."/>
            <person name="Alexander A."/>
            <person name="An P."/>
            <person name="Anderson E."/>
            <person name="Anderson S."/>
            <person name="Arachi H."/>
            <person name="Azer M."/>
            <person name="Bachantsang P."/>
            <person name="Barry A."/>
            <person name="Bayul T."/>
            <person name="Berlin A."/>
            <person name="Bessette D."/>
            <person name="Bloom T."/>
            <person name="Bloom T."/>
            <person name="Boguslavskiy L."/>
            <person name="Bonnet C."/>
            <person name="Boukhgalter B."/>
            <person name="Bourzgui I."/>
            <person name="Brown A."/>
            <person name="Cahill P."/>
            <person name="Channer S."/>
            <person name="Cheshatsang Y."/>
            <person name="Chuda L."/>
            <person name="Citroen M."/>
            <person name="Collymore A."/>
            <person name="Cooke P."/>
            <person name="Costello M."/>
            <person name="D'Aco K."/>
            <person name="Daza R."/>
            <person name="De Haan G."/>
            <person name="DeGray S."/>
            <person name="DeMaso C."/>
            <person name="Dhargay N."/>
            <person name="Dooley K."/>
            <person name="Dooley E."/>
            <person name="Doricent M."/>
            <person name="Dorje P."/>
            <person name="Dorjee K."/>
            <person name="Dupes A."/>
            <person name="Elong R."/>
            <person name="Falk J."/>
            <person name="Farina A."/>
            <person name="Faro S."/>
            <person name="Ferguson D."/>
            <person name="Fisher S."/>
            <person name="Foley C.D."/>
            <person name="Franke A."/>
            <person name="Friedrich D."/>
            <person name="Gadbois L."/>
            <person name="Gearin G."/>
            <person name="Gearin C.R."/>
            <person name="Giannoukos G."/>
            <person name="Goode T."/>
            <person name="Graham J."/>
            <person name="Grandbois E."/>
            <person name="Grewal S."/>
            <person name="Gyaltsen K."/>
            <person name="Hafez N."/>
            <person name="Hagos B."/>
            <person name="Hall J."/>
            <person name="Henson C."/>
            <person name="Hollinger A."/>
            <person name="Honan T."/>
            <person name="Huard M.D."/>
            <person name="Hughes L."/>
            <person name="Hurhula B."/>
            <person name="Husby M.E."/>
            <person name="Kamat A."/>
            <person name="Kanga B."/>
            <person name="Kashin S."/>
            <person name="Khazanovich D."/>
            <person name="Kisner P."/>
            <person name="Lance K."/>
            <person name="Lara M."/>
            <person name="Lee W."/>
            <person name="Lennon N."/>
            <person name="Letendre F."/>
            <person name="LeVine R."/>
            <person name="Lipovsky A."/>
            <person name="Liu X."/>
            <person name="Liu J."/>
            <person name="Liu S."/>
            <person name="Lokyitsang T."/>
            <person name="Lokyitsang Y."/>
            <person name="Lubonja R."/>
            <person name="Lui A."/>
            <person name="MacDonald P."/>
            <person name="Magnisalis V."/>
            <person name="Maru K."/>
            <person name="Matthews C."/>
            <person name="McCusker W."/>
            <person name="McDonough S."/>
            <person name="Mehta T."/>
            <person name="Meldrim J."/>
            <person name="Meneus L."/>
            <person name="Mihai O."/>
            <person name="Mihalev A."/>
            <person name="Mihova T."/>
            <person name="Mittelman R."/>
            <person name="Mlenga V."/>
            <person name="Montmayeur A."/>
            <person name="Mulrain L."/>
            <person name="Navidi A."/>
            <person name="Naylor J."/>
            <person name="Negash T."/>
            <person name="Nguyen T."/>
            <person name="Nguyen N."/>
            <person name="Nicol R."/>
            <person name="Norbu C."/>
            <person name="Norbu N."/>
            <person name="Novod N."/>
            <person name="O'Neill B."/>
            <person name="Osman S."/>
            <person name="Markiewicz E."/>
            <person name="Oyono O.L."/>
            <person name="Patti C."/>
            <person name="Phunkhang P."/>
            <person name="Pierre F."/>
            <person name="Priest M."/>
            <person name="Raghuraman S."/>
            <person name="Rege F."/>
            <person name="Reyes R."/>
            <person name="Rise C."/>
            <person name="Rogov P."/>
            <person name="Ross K."/>
            <person name="Ryan E."/>
            <person name="Settipalli S."/>
            <person name="Shea T."/>
            <person name="Sherpa N."/>
            <person name="Shi L."/>
            <person name="Shih D."/>
            <person name="Sparrow T."/>
            <person name="Spaulding J."/>
            <person name="Stalker J."/>
            <person name="Stange-Thomann N."/>
            <person name="Stavropoulos S."/>
            <person name="Stone C."/>
            <person name="Strader C."/>
            <person name="Tesfaye S."/>
            <person name="Thomson T."/>
            <person name="Thoulutsang Y."/>
            <person name="Thoulutsang D."/>
            <person name="Topham K."/>
            <person name="Topping I."/>
            <person name="Tsamla T."/>
            <person name="Vassiliev H."/>
            <person name="Vo A."/>
            <person name="Wangchuk T."/>
            <person name="Wangdi T."/>
            <person name="Weiand M."/>
            <person name="Wilkinson J."/>
            <person name="Wilson A."/>
            <person name="Yadav S."/>
            <person name="Young G."/>
            <person name="Yu Q."/>
            <person name="Zembek L."/>
            <person name="Zhong D."/>
            <person name="Zimmer A."/>
            <person name="Zwirko Z."/>
            <person name="Jaffe D.B."/>
            <person name="Alvarez P."/>
            <person name="Brockman W."/>
            <person name="Butler J."/>
            <person name="Chin C."/>
            <person name="Gnerre S."/>
            <person name="MacCallum I."/>
            <person name="Graves J.A."/>
            <person name="Ponting C.P."/>
            <person name="Breen M."/>
            <person name="Samollow P.B."/>
            <person name="Lander E.S."/>
            <person name="Lindblad-Toh K."/>
        </authorList>
    </citation>
    <scope>NUCLEOTIDE SEQUENCE [LARGE SCALE GENOMIC DNA]</scope>
</reference>
<dbReference type="InParanoid" id="F7E7T1"/>
<evidence type="ECO:0000256" key="16">
    <source>
        <dbReference type="ARBA" id="ARBA00055041"/>
    </source>
</evidence>
<dbReference type="FunFam" id="1.10.238.10:FF:000071">
    <property type="entry name" value="Phosphoinositide phospholipase C"/>
    <property type="match status" value="1"/>
</dbReference>
<feature type="domain" description="PI-PLC Y-box" evidence="20">
    <location>
        <begin position="523"/>
        <end position="597"/>
    </location>
</feature>
<dbReference type="HOGENOM" id="CLU_002738_0_2_1"/>
<dbReference type="InterPro" id="IPR039504">
    <property type="entry name" value="PLC-delta3_EF-hand"/>
</dbReference>
<dbReference type="SMART" id="SM00149">
    <property type="entry name" value="PLCYc"/>
    <property type="match status" value="1"/>
</dbReference>
<dbReference type="Pfam" id="PF00388">
    <property type="entry name" value="PI-PLC-X"/>
    <property type="match status" value="1"/>
</dbReference>
<evidence type="ECO:0000256" key="15">
    <source>
        <dbReference type="ARBA" id="ARBA00023674"/>
    </source>
</evidence>
<dbReference type="GO" id="GO:0001525">
    <property type="term" value="P:angiogenesis"/>
    <property type="evidence" value="ECO:0007669"/>
    <property type="project" value="Ensembl"/>
</dbReference>
<dbReference type="GO" id="GO:0005737">
    <property type="term" value="C:cytoplasm"/>
    <property type="evidence" value="ECO:0007669"/>
    <property type="project" value="UniProtKB-SubCell"/>
</dbReference>
<sequence length="742" mass="84828">MGGLRVGDGASAAGLDVGFGIRNGTSLEGLAIPAPWCNPSSDLNEDEDVLAMLKGSQFCKIRSLKWRKARFYRLQEDGLTVWFQRRFRHPKSHHVFFLQHIEAVRQGHESEGLRRYGSAFPAGRCLTITFKNRRKNLDLAAATEEEAQRWVRGLAKLRARLDAMSQREKLDQYPFFLNFLTWIHGYLHQADSDHDSKMSFKEIKHLLQMVNVTMDDMYAQQLFEECDSSKNERLEDAEIEEFLRRLLKRPELEEIFYRYSGEDRVLSAAELLEFLHDQGEEEATMAQAQHLIHTYELNDKAKQHDLMMLDGFMMYLLSPEGAVLDPAHKDVYQDMNQPLSHYFISSSHNTYLTQSQIGGASSTEAYIRAFAQGCRCVELDCWEGADGEPVVYHGHTFTSKILFRDVIQVVRDHAFSLSPYPVILSLENHCGLQQQSTMAHYLRTILGNMLVTETLDGKIPKELPSPEQLKGKVLIKGKKQIVHQKEEPRSDLPDEDKEDELKVWGCPQEWGSWDPGLTISPCPGNNFIRCNTYQLCRVYPLGLRMTSANYNPQEMWNGGCQLVALNFQTPGYEMDLNNGRFLVNGKCGYVLKPDFLRHRDTTFDPEHPGAPQTTLIIKVLTAQQLPKLNREKPNSIVDPLVRVEIYGVPRDCAQKETDYVLNNGFNPYWGQTLKFTLGAPELALVRFVVEDYDATSFNDFVGQFTLPLYSLKQGYRHIHLFSKDGASLSPATLFVHIQIKNQ</sequence>
<dbReference type="SUPFAM" id="SSF49562">
    <property type="entry name" value="C2 domain (Calcium/lipid-binding domain, CaLB)"/>
    <property type="match status" value="1"/>
</dbReference>
<feature type="domain" description="C2" evidence="19">
    <location>
        <begin position="593"/>
        <end position="722"/>
    </location>
</feature>
<dbReference type="Gene3D" id="3.20.20.190">
    <property type="entry name" value="Phosphatidylinositol (PI) phosphodiesterase"/>
    <property type="match status" value="1"/>
</dbReference>
<dbReference type="InterPro" id="IPR011992">
    <property type="entry name" value="EF-hand-dom_pair"/>
</dbReference>
<dbReference type="AlphaFoldDB" id="F7E7T1"/>
<comment type="cofactor">
    <cofactor evidence="1">
        <name>Ca(2+)</name>
        <dbReference type="ChEBI" id="CHEBI:29108"/>
    </cofactor>
</comment>
<evidence type="ECO:0000256" key="17">
    <source>
        <dbReference type="RuleBase" id="RU361133"/>
    </source>
</evidence>
<dbReference type="Proteomes" id="UP000002280">
    <property type="component" value="Chromosome 2"/>
</dbReference>
<evidence type="ECO:0000256" key="10">
    <source>
        <dbReference type="ARBA" id="ARBA00022837"/>
    </source>
</evidence>
<evidence type="ECO:0000256" key="6">
    <source>
        <dbReference type="ARBA" id="ARBA00022553"/>
    </source>
</evidence>
<dbReference type="GO" id="GO:0046872">
    <property type="term" value="F:metal ion binding"/>
    <property type="evidence" value="ECO:0007669"/>
    <property type="project" value="UniProtKB-KW"/>
</dbReference>
<reference evidence="21" key="2">
    <citation type="submission" date="2025-08" db="UniProtKB">
        <authorList>
            <consortium name="Ensembl"/>
        </authorList>
    </citation>
    <scope>IDENTIFICATION</scope>
</reference>
<proteinExistence type="predicted"/>
<accession>F7E7T1</accession>
<evidence type="ECO:0000256" key="5">
    <source>
        <dbReference type="ARBA" id="ARBA00022490"/>
    </source>
</evidence>
<dbReference type="GO" id="GO:0032154">
    <property type="term" value="C:cleavage furrow"/>
    <property type="evidence" value="ECO:0007669"/>
    <property type="project" value="UniProtKB-SubCell"/>
</dbReference>
<keyword evidence="13" id="KW-0472">Membrane</keyword>
<dbReference type="PROSITE" id="PS50004">
    <property type="entry name" value="C2"/>
    <property type="match status" value="1"/>
</dbReference>
<dbReference type="FunFam" id="1.10.238.10:FF:000005">
    <property type="entry name" value="Phosphoinositide phospholipase C"/>
    <property type="match status" value="1"/>
</dbReference>
<dbReference type="GO" id="GO:0042127">
    <property type="term" value="P:regulation of cell population proliferation"/>
    <property type="evidence" value="ECO:0007669"/>
    <property type="project" value="Ensembl"/>
</dbReference>
<keyword evidence="22" id="KW-1185">Reference proteome</keyword>
<keyword evidence="12 17" id="KW-0443">Lipid metabolism</keyword>
<dbReference type="FunCoup" id="F7E7T1">
    <property type="interactions" value="164"/>
</dbReference>
<organism evidence="21 22">
    <name type="scientific">Monodelphis domestica</name>
    <name type="common">Gray short-tailed opossum</name>
    <dbReference type="NCBI Taxonomy" id="13616"/>
    <lineage>
        <taxon>Eukaryota</taxon>
        <taxon>Metazoa</taxon>
        <taxon>Chordata</taxon>
        <taxon>Craniata</taxon>
        <taxon>Vertebrata</taxon>
        <taxon>Euteleostomi</taxon>
        <taxon>Mammalia</taxon>
        <taxon>Metatheria</taxon>
        <taxon>Didelphimorphia</taxon>
        <taxon>Didelphidae</taxon>
        <taxon>Monodelphis</taxon>
    </lineage>
</organism>
<gene>
    <name evidence="21" type="primary">PLCD3</name>
</gene>
<evidence type="ECO:0000259" key="18">
    <source>
        <dbReference type="PROSITE" id="PS50003"/>
    </source>
</evidence>
<dbReference type="STRING" id="13616.ENSMODP00000032625"/>
<comment type="subcellular location">
    <subcellularLocation>
        <location evidence="4">Cleavage furrow</location>
    </subcellularLocation>
    <subcellularLocation>
        <location evidence="3">Cytoplasm</location>
    </subcellularLocation>
    <subcellularLocation>
        <location evidence="2">Membrane</location>
        <topology evidence="2">Peripheral membrane protein</topology>
    </subcellularLocation>
</comment>
<evidence type="ECO:0000256" key="13">
    <source>
        <dbReference type="ARBA" id="ARBA00023136"/>
    </source>
</evidence>
<dbReference type="InterPro" id="IPR001192">
    <property type="entry name" value="PI-PLC_fam"/>
</dbReference>
<dbReference type="GeneTree" id="ENSGT00940000156993"/>
<dbReference type="SMART" id="SM00233">
    <property type="entry name" value="PH"/>
    <property type="match status" value="1"/>
</dbReference>
<dbReference type="PROSITE" id="PS50007">
    <property type="entry name" value="PIPLC_X_DOMAIN"/>
    <property type="match status" value="1"/>
</dbReference>
<comment type="function">
    <text evidence="16">Hydrolyzes the phosphatidylinositol 4,5-bisphosphate (PIP2) to generate 2 second messenger molecules diacylglycerol (DAG) and inositol 1,4,5-trisphosphate (IP3). DAG mediates the activation of protein kinase C (PKC), while IP3 releases Ca(2+) from intracellular stores. Essential for trophoblast and placental development. May participate in cytokinesis by hydrolyzing PIP2 at the cleavage furrow. Regulates neurite outgrowth through the inhibition of RhoA/Rho kinase signaling.</text>
</comment>
<comment type="catalytic activity">
    <reaction evidence="15">
        <text>a 1,2-diacyl-sn-glycero-3-phospho-(1D-myo-inositol-4,5-bisphosphate) + H2O = 1D-myo-inositol 1,4,5-trisphosphate + a 1,2-diacyl-sn-glycerol + H(+)</text>
        <dbReference type="Rhea" id="RHEA:33179"/>
        <dbReference type="ChEBI" id="CHEBI:15377"/>
        <dbReference type="ChEBI" id="CHEBI:15378"/>
        <dbReference type="ChEBI" id="CHEBI:17815"/>
        <dbReference type="ChEBI" id="CHEBI:58456"/>
        <dbReference type="ChEBI" id="CHEBI:203600"/>
        <dbReference type="EC" id="3.1.4.11"/>
    </reaction>
    <physiologicalReaction direction="left-to-right" evidence="15">
        <dbReference type="Rhea" id="RHEA:33180"/>
    </physiologicalReaction>
</comment>
<evidence type="ECO:0000256" key="12">
    <source>
        <dbReference type="ARBA" id="ARBA00023098"/>
    </source>
</evidence>
<evidence type="ECO:0000256" key="7">
    <source>
        <dbReference type="ARBA" id="ARBA00022723"/>
    </source>
</evidence>
<dbReference type="Pfam" id="PF00387">
    <property type="entry name" value="PI-PLC-Y"/>
    <property type="match status" value="1"/>
</dbReference>
<evidence type="ECO:0000256" key="14">
    <source>
        <dbReference type="ARBA" id="ARBA00023224"/>
    </source>
</evidence>
<dbReference type="PANTHER" id="PTHR10336:SF33">
    <property type="entry name" value="1-PHOSPHATIDYLINOSITOL 4,5-BISPHOSPHATE PHOSPHODIESTERASE DELTA-3"/>
    <property type="match status" value="1"/>
</dbReference>
<dbReference type="FunFam" id="2.30.29.30:FF:000088">
    <property type="entry name" value="Phosphoinositide phospholipase C"/>
    <property type="match status" value="1"/>
</dbReference>
<dbReference type="InterPro" id="IPR017946">
    <property type="entry name" value="PLC-like_Pdiesterase_TIM-brl"/>
</dbReference>
<evidence type="ECO:0000256" key="11">
    <source>
        <dbReference type="ARBA" id="ARBA00022963"/>
    </source>
</evidence>
<dbReference type="Gene3D" id="2.60.40.150">
    <property type="entry name" value="C2 domain"/>
    <property type="match status" value="1"/>
</dbReference>
<dbReference type="GO" id="GO:0005886">
    <property type="term" value="C:plasma membrane"/>
    <property type="evidence" value="ECO:0000318"/>
    <property type="project" value="GO_Central"/>
</dbReference>
<name>F7E7T1_MONDO</name>
<evidence type="ECO:0000256" key="9">
    <source>
        <dbReference type="ARBA" id="ARBA00022801"/>
    </source>
</evidence>
<dbReference type="EC" id="3.1.4.11" evidence="17"/>
<dbReference type="Bgee" id="ENSMODG00000011222">
    <property type="expression patterns" value="Expressed in cerebellum and 19 other cell types or tissues"/>
</dbReference>
<dbReference type="GO" id="GO:0060716">
    <property type="term" value="P:labyrinthine layer blood vessel development"/>
    <property type="evidence" value="ECO:0007669"/>
    <property type="project" value="Ensembl"/>
</dbReference>
<dbReference type="Gene3D" id="2.30.29.30">
    <property type="entry name" value="Pleckstrin-homology domain (PH domain)/Phosphotyrosine-binding domain (PTB)"/>
    <property type="match status" value="1"/>
</dbReference>
<evidence type="ECO:0000313" key="22">
    <source>
        <dbReference type="Proteomes" id="UP000002280"/>
    </source>
</evidence>
<evidence type="ECO:0000256" key="2">
    <source>
        <dbReference type="ARBA" id="ARBA00004170"/>
    </source>
</evidence>
<keyword evidence="11 17" id="KW-0442">Lipid degradation</keyword>
<keyword evidence="5" id="KW-0963">Cytoplasm</keyword>
<dbReference type="GO" id="GO:0004435">
    <property type="term" value="F:phosphatidylinositol-4,5-bisphosphate phospholipase C activity"/>
    <property type="evidence" value="ECO:0000318"/>
    <property type="project" value="GO_Central"/>
</dbReference>
<dbReference type="PROSITE" id="PS50003">
    <property type="entry name" value="PH_DOMAIN"/>
    <property type="match status" value="1"/>
</dbReference>
<dbReference type="InterPro" id="IPR001849">
    <property type="entry name" value="PH_domain"/>
</dbReference>
<dbReference type="eggNOG" id="KOG0169">
    <property type="taxonomic scope" value="Eukaryota"/>
</dbReference>
<keyword evidence="10" id="KW-0106">Calcium</keyword>
<dbReference type="PRINTS" id="PR00390">
    <property type="entry name" value="PHPHLIPASEC"/>
</dbReference>
<evidence type="ECO:0000256" key="8">
    <source>
        <dbReference type="ARBA" id="ARBA00022737"/>
    </source>
</evidence>
<evidence type="ECO:0000313" key="21">
    <source>
        <dbReference type="Ensembl" id="ENSMODP00000032625.2"/>
    </source>
</evidence>
<evidence type="ECO:0000256" key="3">
    <source>
        <dbReference type="ARBA" id="ARBA00004496"/>
    </source>
</evidence>
<dbReference type="InterPro" id="IPR011993">
    <property type="entry name" value="PH-like_dom_sf"/>
</dbReference>
<dbReference type="CDD" id="cd00275">
    <property type="entry name" value="C2_PLC_like"/>
    <property type="match status" value="1"/>
</dbReference>
<keyword evidence="14" id="KW-0807">Transducer</keyword>
<keyword evidence="7" id="KW-0479">Metal-binding</keyword>
<dbReference type="FunFam" id="2.60.40.150:FF:000058">
    <property type="entry name" value="Phosphoinositide phospholipase C"/>
    <property type="match status" value="1"/>
</dbReference>
<dbReference type="InterPro" id="IPR000909">
    <property type="entry name" value="PLipase_C_PInositol-sp_X_dom"/>
</dbReference>